<comment type="cofactor">
    <cofactor evidence="1">
        <name>pyridoxal 5'-phosphate</name>
        <dbReference type="ChEBI" id="CHEBI:597326"/>
    </cofactor>
</comment>
<evidence type="ECO:0000256" key="6">
    <source>
        <dbReference type="ARBA" id="ARBA00022898"/>
    </source>
</evidence>
<comment type="catalytic activity">
    <reaction evidence="9">
        <text>O-phospho-L-threonine + H(+) = (R)-1-aminopropan-2-yl phosphate + CO2</text>
        <dbReference type="Rhea" id="RHEA:11492"/>
        <dbReference type="ChEBI" id="CHEBI:15378"/>
        <dbReference type="ChEBI" id="CHEBI:16526"/>
        <dbReference type="ChEBI" id="CHEBI:58563"/>
        <dbReference type="ChEBI" id="CHEBI:58675"/>
        <dbReference type="EC" id="4.1.1.81"/>
    </reaction>
</comment>
<keyword evidence="6" id="KW-0663">Pyridoxal phosphate</keyword>
<dbReference type="InterPro" id="IPR005860">
    <property type="entry name" value="CobD"/>
</dbReference>
<dbReference type="InterPro" id="IPR015421">
    <property type="entry name" value="PyrdxlP-dep_Trfase_major"/>
</dbReference>
<keyword evidence="5" id="KW-0169">Cobalamin biosynthesis</keyword>
<dbReference type="Pfam" id="PF00155">
    <property type="entry name" value="Aminotran_1_2"/>
    <property type="match status" value="1"/>
</dbReference>
<evidence type="ECO:0000313" key="11">
    <source>
        <dbReference type="EMBL" id="MFC6197717.1"/>
    </source>
</evidence>
<feature type="domain" description="Aminotransferase class I/classII large" evidence="10">
    <location>
        <begin position="54"/>
        <end position="325"/>
    </location>
</feature>
<dbReference type="EMBL" id="JBHSSW010000005">
    <property type="protein sequence ID" value="MFC6197717.1"/>
    <property type="molecule type" value="Genomic_DNA"/>
</dbReference>
<evidence type="ECO:0000313" key="12">
    <source>
        <dbReference type="Proteomes" id="UP001596303"/>
    </source>
</evidence>
<dbReference type="NCBIfam" id="TIGR01140">
    <property type="entry name" value="L_thr_O3P_dcar"/>
    <property type="match status" value="1"/>
</dbReference>
<gene>
    <name evidence="11" type="primary">cobD</name>
    <name evidence="11" type="ORF">ACFQDM_06480</name>
</gene>
<comment type="caution">
    <text evidence="11">The sequence shown here is derived from an EMBL/GenBank/DDBJ whole genome shotgun (WGS) entry which is preliminary data.</text>
</comment>
<dbReference type="Proteomes" id="UP001596303">
    <property type="component" value="Unassembled WGS sequence"/>
</dbReference>
<evidence type="ECO:0000256" key="5">
    <source>
        <dbReference type="ARBA" id="ARBA00022573"/>
    </source>
</evidence>
<evidence type="ECO:0000256" key="2">
    <source>
        <dbReference type="ARBA" id="ARBA00003444"/>
    </source>
</evidence>
<comment type="pathway">
    <text evidence="3">Cofactor biosynthesis; adenosylcobalamin biosynthesis.</text>
</comment>
<dbReference type="EC" id="4.1.1.81" evidence="4"/>
<dbReference type="PANTHER" id="PTHR42885">
    <property type="entry name" value="HISTIDINOL-PHOSPHATE AMINOTRANSFERASE-RELATED"/>
    <property type="match status" value="1"/>
</dbReference>
<dbReference type="GO" id="GO:0048472">
    <property type="term" value="F:threonine-phosphate decarboxylase activity"/>
    <property type="evidence" value="ECO:0007669"/>
    <property type="project" value="UniProtKB-EC"/>
</dbReference>
<dbReference type="InterPro" id="IPR015424">
    <property type="entry name" value="PyrdxlP-dep_Trfase"/>
</dbReference>
<dbReference type="Gene3D" id="3.40.640.10">
    <property type="entry name" value="Type I PLP-dependent aspartate aminotransferase-like (Major domain)"/>
    <property type="match status" value="1"/>
</dbReference>
<dbReference type="PANTHER" id="PTHR42885:SF1">
    <property type="entry name" value="THREONINE-PHOSPHATE DECARBOXYLASE"/>
    <property type="match status" value="1"/>
</dbReference>
<name>A0ABW1S8D1_9PROT</name>
<evidence type="ECO:0000256" key="7">
    <source>
        <dbReference type="ARBA" id="ARBA00023239"/>
    </source>
</evidence>
<proteinExistence type="predicted"/>
<evidence type="ECO:0000256" key="9">
    <source>
        <dbReference type="ARBA" id="ARBA00048531"/>
    </source>
</evidence>
<evidence type="ECO:0000259" key="10">
    <source>
        <dbReference type="Pfam" id="PF00155"/>
    </source>
</evidence>
<evidence type="ECO:0000256" key="1">
    <source>
        <dbReference type="ARBA" id="ARBA00001933"/>
    </source>
</evidence>
<reference evidence="12" key="1">
    <citation type="journal article" date="2019" name="Int. J. Syst. Evol. Microbiol.">
        <title>The Global Catalogue of Microorganisms (GCM) 10K type strain sequencing project: providing services to taxonomists for standard genome sequencing and annotation.</title>
        <authorList>
            <consortium name="The Broad Institute Genomics Platform"/>
            <consortium name="The Broad Institute Genome Sequencing Center for Infectious Disease"/>
            <person name="Wu L."/>
            <person name="Ma J."/>
        </authorList>
    </citation>
    <scope>NUCLEOTIDE SEQUENCE [LARGE SCALE GENOMIC DNA]</scope>
    <source>
        <strain evidence="12">CGMCC-1.15741</strain>
    </source>
</reference>
<dbReference type="InterPro" id="IPR004839">
    <property type="entry name" value="Aminotransferase_I/II_large"/>
</dbReference>
<organism evidence="11 12">
    <name type="scientific">Ponticaulis profundi</name>
    <dbReference type="NCBI Taxonomy" id="2665222"/>
    <lineage>
        <taxon>Bacteria</taxon>
        <taxon>Pseudomonadati</taxon>
        <taxon>Pseudomonadota</taxon>
        <taxon>Alphaproteobacteria</taxon>
        <taxon>Hyphomonadales</taxon>
        <taxon>Hyphomonadaceae</taxon>
        <taxon>Ponticaulis</taxon>
    </lineage>
</organism>
<dbReference type="CDD" id="cd00609">
    <property type="entry name" value="AAT_like"/>
    <property type="match status" value="1"/>
</dbReference>
<keyword evidence="12" id="KW-1185">Reference proteome</keyword>
<dbReference type="Gene3D" id="3.90.1150.10">
    <property type="entry name" value="Aspartate Aminotransferase, domain 1"/>
    <property type="match status" value="1"/>
</dbReference>
<dbReference type="SUPFAM" id="SSF53383">
    <property type="entry name" value="PLP-dependent transferases"/>
    <property type="match status" value="1"/>
</dbReference>
<dbReference type="InterPro" id="IPR015422">
    <property type="entry name" value="PyrdxlP-dep_Trfase_small"/>
</dbReference>
<evidence type="ECO:0000256" key="4">
    <source>
        <dbReference type="ARBA" id="ARBA00012285"/>
    </source>
</evidence>
<sequence length="334" mass="36412">MINDPIHGGALDQIRHRFPQAPSPWLDLSTGINPWPYPHTEWPAAALTHLPTATMTEACRSAMADAWQCDPSCVLPVPGSELAIRLLPQLLNIGTIAVPHPIYGDHLSVWRDAGRKVIPMTDPSQIPSDAQALVLCNPNNPDGRLWSFNTLKAFHGEMLRRGGWLILDEAYGELLNGDGITPDAGADGLIILRSFGKFYGLAGLRLGALLGPQSILKPAKQALGVWPISGPALTIGTRAYQDKDWQDATRMRLATARQALDAALAALGLATITGTDLFRYVHIESAHQVWEKLCAQGVYVRRFADQPDHLRIGLPETERDQDRLVGALKLSLSA</sequence>
<keyword evidence="7 11" id="KW-0456">Lyase</keyword>
<accession>A0ABW1S8D1</accession>
<dbReference type="InterPro" id="IPR004838">
    <property type="entry name" value="NHTrfase_class1_PyrdxlP-BS"/>
</dbReference>
<protein>
    <recommendedName>
        <fullName evidence="4">threonine-phosphate decarboxylase</fullName>
        <ecNumber evidence="4">4.1.1.81</ecNumber>
    </recommendedName>
    <alternativeName>
        <fullName evidence="8">L-threonine-O-3-phosphate decarboxylase</fullName>
    </alternativeName>
</protein>
<evidence type="ECO:0000256" key="3">
    <source>
        <dbReference type="ARBA" id="ARBA00004953"/>
    </source>
</evidence>
<comment type="function">
    <text evidence="2">Decarboxylates L-threonine-O-3-phosphate to yield (R)-1-amino-2-propanol O-2-phosphate, the precursor for the linkage between the nucleotide loop and the corrin ring in cobalamin.</text>
</comment>
<evidence type="ECO:0000256" key="8">
    <source>
        <dbReference type="ARBA" id="ARBA00029996"/>
    </source>
</evidence>
<dbReference type="RefSeq" id="WP_377377009.1">
    <property type="nucleotide sequence ID" value="NZ_JBHSSW010000005.1"/>
</dbReference>
<dbReference type="PROSITE" id="PS00105">
    <property type="entry name" value="AA_TRANSFER_CLASS_1"/>
    <property type="match status" value="1"/>
</dbReference>